<dbReference type="Gene3D" id="3.10.290.10">
    <property type="entry name" value="RNA-binding S4 domain"/>
    <property type="match status" value="1"/>
</dbReference>
<evidence type="ECO:0000259" key="10">
    <source>
        <dbReference type="SMART" id="SM01390"/>
    </source>
</evidence>
<dbReference type="SUPFAM" id="SSF55174">
    <property type="entry name" value="Alpha-L RNA-binding motif"/>
    <property type="match status" value="1"/>
</dbReference>
<dbReference type="CDD" id="cd00165">
    <property type="entry name" value="S4"/>
    <property type="match status" value="1"/>
</dbReference>
<dbReference type="Proteomes" id="UP000012040">
    <property type="component" value="Chromosome"/>
</dbReference>
<dbReference type="InterPro" id="IPR001912">
    <property type="entry name" value="Ribosomal_uS4_N"/>
</dbReference>
<comment type="function">
    <text evidence="7">With S5 and S12 plays an important role in translational accuracy.</text>
</comment>
<dbReference type="PATRIC" id="fig|1184267.3.peg.1912"/>
<feature type="domain" description="RNA-binding S4" evidence="9">
    <location>
        <begin position="98"/>
        <end position="159"/>
    </location>
</feature>
<keyword evidence="5 7" id="KW-0687">Ribonucleoprotein</keyword>
<dbReference type="NCBIfam" id="NF003717">
    <property type="entry name" value="PRK05327.1"/>
    <property type="match status" value="1"/>
</dbReference>
<evidence type="ECO:0000313" key="11">
    <source>
        <dbReference type="EMBL" id="AGH96104.1"/>
    </source>
</evidence>
<evidence type="ECO:0000256" key="8">
    <source>
        <dbReference type="RuleBase" id="RU003699"/>
    </source>
</evidence>
<dbReference type="KEGG" id="bex:A11Q_1888"/>
<dbReference type="HOGENOM" id="CLU_092403_0_2_7"/>
<sequence>MSCVNSSVCKLCRRENMKLFLKGDRCFTDKCAFERRPYPPGQHGQSRLKFSEFALQLREKQKAKRYYGLSEKQFHKYFEMADQSKEITGNALLKFLELRLDNVVYTLGFASSRREARQLISHNHFLVNGKRVNIPSFIVNKGDVVEVSQSSKEMGKVQTAIQAVARRTIPSWLEANHAAFKGTVKDLPSRDEVTIPVEESMIVEYYSR</sequence>
<dbReference type="InterPro" id="IPR018079">
    <property type="entry name" value="Ribosomal_uS4_CS"/>
</dbReference>
<keyword evidence="12" id="KW-1185">Reference proteome</keyword>
<organism evidence="11 12">
    <name type="scientific">Pseudobdellovibrio exovorus JSS</name>
    <dbReference type="NCBI Taxonomy" id="1184267"/>
    <lineage>
        <taxon>Bacteria</taxon>
        <taxon>Pseudomonadati</taxon>
        <taxon>Bdellovibrionota</taxon>
        <taxon>Bdellovibrionia</taxon>
        <taxon>Bdellovibrionales</taxon>
        <taxon>Pseudobdellovibrionaceae</taxon>
        <taxon>Pseudobdellovibrio</taxon>
    </lineage>
</organism>
<dbReference type="EMBL" id="CP003537">
    <property type="protein sequence ID" value="AGH96104.1"/>
    <property type="molecule type" value="Genomic_DNA"/>
</dbReference>
<dbReference type="SMART" id="SM00363">
    <property type="entry name" value="S4"/>
    <property type="match status" value="1"/>
</dbReference>
<accession>M4VSD0</accession>
<evidence type="ECO:0000256" key="5">
    <source>
        <dbReference type="ARBA" id="ARBA00023274"/>
    </source>
</evidence>
<dbReference type="RefSeq" id="WP_015470594.1">
    <property type="nucleotide sequence ID" value="NC_020813.1"/>
</dbReference>
<evidence type="ECO:0000313" key="12">
    <source>
        <dbReference type="Proteomes" id="UP000012040"/>
    </source>
</evidence>
<dbReference type="AlphaFoldDB" id="M4VSD0"/>
<keyword evidence="3 7" id="KW-0694">RNA-binding</keyword>
<feature type="domain" description="Small ribosomal subunit protein uS4 N-terminal" evidence="10">
    <location>
        <begin position="3"/>
        <end position="97"/>
    </location>
</feature>
<dbReference type="SMART" id="SM01390">
    <property type="entry name" value="Ribosomal_S4"/>
    <property type="match status" value="1"/>
</dbReference>
<evidence type="ECO:0000256" key="7">
    <source>
        <dbReference type="HAMAP-Rule" id="MF_01306"/>
    </source>
</evidence>
<evidence type="ECO:0000256" key="2">
    <source>
        <dbReference type="ARBA" id="ARBA00022730"/>
    </source>
</evidence>
<dbReference type="STRING" id="1184267.A11Q_1888"/>
<dbReference type="OrthoDB" id="5291498at2"/>
<dbReference type="eggNOG" id="COG0522">
    <property type="taxonomic scope" value="Bacteria"/>
</dbReference>
<comment type="subunit">
    <text evidence="7">Part of the 30S ribosomal subunit. Contacts protein S5. The interaction surface between S4 and S5 is involved in control of translational fidelity.</text>
</comment>
<evidence type="ECO:0000256" key="6">
    <source>
        <dbReference type="ARBA" id="ARBA00035254"/>
    </source>
</evidence>
<comment type="similarity">
    <text evidence="1 7 8">Belongs to the universal ribosomal protein uS4 family.</text>
</comment>
<dbReference type="HAMAP" id="MF_01306_B">
    <property type="entry name" value="Ribosomal_uS4_B"/>
    <property type="match status" value="1"/>
</dbReference>
<evidence type="ECO:0000256" key="4">
    <source>
        <dbReference type="ARBA" id="ARBA00022980"/>
    </source>
</evidence>
<dbReference type="PROSITE" id="PS00632">
    <property type="entry name" value="RIBOSOMAL_S4"/>
    <property type="match status" value="1"/>
</dbReference>
<dbReference type="GO" id="GO:0019843">
    <property type="term" value="F:rRNA binding"/>
    <property type="evidence" value="ECO:0007669"/>
    <property type="project" value="UniProtKB-UniRule"/>
</dbReference>
<evidence type="ECO:0000256" key="1">
    <source>
        <dbReference type="ARBA" id="ARBA00007465"/>
    </source>
</evidence>
<dbReference type="InterPro" id="IPR005709">
    <property type="entry name" value="Ribosomal_uS4_bac-type"/>
</dbReference>
<name>M4VSD0_9BACT</name>
<dbReference type="InterPro" id="IPR036986">
    <property type="entry name" value="S4_RNA-bd_sf"/>
</dbReference>
<dbReference type="GO" id="GO:0003735">
    <property type="term" value="F:structural constituent of ribosome"/>
    <property type="evidence" value="ECO:0007669"/>
    <property type="project" value="InterPro"/>
</dbReference>
<evidence type="ECO:0000259" key="9">
    <source>
        <dbReference type="SMART" id="SM00363"/>
    </source>
</evidence>
<dbReference type="GO" id="GO:0015935">
    <property type="term" value="C:small ribosomal subunit"/>
    <property type="evidence" value="ECO:0007669"/>
    <property type="project" value="InterPro"/>
</dbReference>
<dbReference type="PROSITE" id="PS50889">
    <property type="entry name" value="S4"/>
    <property type="match status" value="1"/>
</dbReference>
<comment type="function">
    <text evidence="7">One of the primary rRNA binding proteins, it binds directly to 16S rRNA where it nucleates assembly of the body of the 30S subunit.</text>
</comment>
<dbReference type="InterPro" id="IPR022801">
    <property type="entry name" value="Ribosomal_uS4"/>
</dbReference>
<dbReference type="GO" id="GO:0006412">
    <property type="term" value="P:translation"/>
    <property type="evidence" value="ECO:0007669"/>
    <property type="project" value="UniProtKB-UniRule"/>
</dbReference>
<keyword evidence="2 7" id="KW-0699">rRNA-binding</keyword>
<dbReference type="NCBIfam" id="TIGR01017">
    <property type="entry name" value="rpsD_bact"/>
    <property type="match status" value="1"/>
</dbReference>
<keyword evidence="4 7" id="KW-0689">Ribosomal protein</keyword>
<dbReference type="PANTHER" id="PTHR11831:SF4">
    <property type="entry name" value="SMALL RIBOSOMAL SUBUNIT PROTEIN US4M"/>
    <property type="match status" value="1"/>
</dbReference>
<protein>
    <recommendedName>
        <fullName evidence="6 7">Small ribosomal subunit protein uS4</fullName>
    </recommendedName>
</protein>
<dbReference type="Gene3D" id="1.10.1050.10">
    <property type="entry name" value="Ribosomal Protein S4 Delta 41, Chain A, domain 1"/>
    <property type="match status" value="1"/>
</dbReference>
<proteinExistence type="inferred from homology"/>
<gene>
    <name evidence="7" type="primary">rpsD</name>
    <name evidence="11" type="ORF">A11Q_1888</name>
</gene>
<dbReference type="Pfam" id="PF00163">
    <property type="entry name" value="Ribosomal_S4"/>
    <property type="match status" value="1"/>
</dbReference>
<evidence type="ECO:0000256" key="3">
    <source>
        <dbReference type="ARBA" id="ARBA00022884"/>
    </source>
</evidence>
<dbReference type="GO" id="GO:0042274">
    <property type="term" value="P:ribosomal small subunit biogenesis"/>
    <property type="evidence" value="ECO:0007669"/>
    <property type="project" value="TreeGrafter"/>
</dbReference>
<dbReference type="Pfam" id="PF01479">
    <property type="entry name" value="S4"/>
    <property type="match status" value="1"/>
</dbReference>
<dbReference type="InterPro" id="IPR002942">
    <property type="entry name" value="S4_RNA-bd"/>
</dbReference>
<dbReference type="FunFam" id="3.10.290.10:FF:000001">
    <property type="entry name" value="30S ribosomal protein S4"/>
    <property type="match status" value="1"/>
</dbReference>
<reference evidence="11 12" key="1">
    <citation type="journal article" date="2013" name="ISME J.">
        <title>By their genes ye shall know them: genomic signatures of predatory bacteria.</title>
        <authorList>
            <person name="Pasternak Z."/>
            <person name="Pietrokovski S."/>
            <person name="Rotem O."/>
            <person name="Gophna U."/>
            <person name="Lurie-Weinberger M.N."/>
            <person name="Jurkevitch E."/>
        </authorList>
    </citation>
    <scope>NUCLEOTIDE SEQUENCE [LARGE SCALE GENOMIC DNA]</scope>
    <source>
        <strain evidence="11 12">JSS</strain>
    </source>
</reference>
<dbReference type="PANTHER" id="PTHR11831">
    <property type="entry name" value="30S 40S RIBOSOMAL PROTEIN"/>
    <property type="match status" value="1"/>
</dbReference>